<dbReference type="CDD" id="cd12373">
    <property type="entry name" value="RRM_SRSF3_like"/>
    <property type="match status" value="1"/>
</dbReference>
<dbReference type="InterPro" id="IPR012677">
    <property type="entry name" value="Nucleotide-bd_a/b_plait_sf"/>
</dbReference>
<feature type="compositionally biased region" description="Basic and acidic residues" evidence="2">
    <location>
        <begin position="83"/>
        <end position="94"/>
    </location>
</feature>
<dbReference type="AlphaFoldDB" id="A0A914DNM4"/>
<dbReference type="InterPro" id="IPR035979">
    <property type="entry name" value="RBD_domain_sf"/>
</dbReference>
<dbReference type="Gene3D" id="3.30.70.330">
    <property type="match status" value="1"/>
</dbReference>
<evidence type="ECO:0000313" key="5">
    <source>
        <dbReference type="WBParaSite" id="ACRNAN_scaffold3100.g31279.t1"/>
    </source>
</evidence>
<organism evidence="4 5">
    <name type="scientific">Acrobeloides nanus</name>
    <dbReference type="NCBI Taxonomy" id="290746"/>
    <lineage>
        <taxon>Eukaryota</taxon>
        <taxon>Metazoa</taxon>
        <taxon>Ecdysozoa</taxon>
        <taxon>Nematoda</taxon>
        <taxon>Chromadorea</taxon>
        <taxon>Rhabditida</taxon>
        <taxon>Tylenchina</taxon>
        <taxon>Cephalobomorpha</taxon>
        <taxon>Cephaloboidea</taxon>
        <taxon>Cephalobidae</taxon>
        <taxon>Acrobeloides</taxon>
    </lineage>
</organism>
<evidence type="ECO:0000259" key="3">
    <source>
        <dbReference type="PROSITE" id="PS50102"/>
    </source>
</evidence>
<feature type="domain" description="RRM" evidence="3">
    <location>
        <begin position="11"/>
        <end position="84"/>
    </location>
</feature>
<dbReference type="Pfam" id="PF00076">
    <property type="entry name" value="RRM_1"/>
    <property type="match status" value="1"/>
</dbReference>
<feature type="compositionally biased region" description="Gly residues" evidence="2">
    <location>
        <begin position="95"/>
        <end position="116"/>
    </location>
</feature>
<protein>
    <submittedName>
        <fullName evidence="5">RRM domain-containing protein</fullName>
    </submittedName>
</protein>
<dbReference type="WBParaSite" id="ACRNAN_scaffold3100.g31279.t1">
    <property type="protein sequence ID" value="ACRNAN_scaffold3100.g31279.t1"/>
    <property type="gene ID" value="ACRNAN_scaffold3100.g31279"/>
</dbReference>
<dbReference type="FunFam" id="3.30.70.330:FF:001074">
    <property type="entry name" value="Splicing factor, arginine/serine-rich 7"/>
    <property type="match status" value="1"/>
</dbReference>
<dbReference type="SMART" id="SM00360">
    <property type="entry name" value="RRM"/>
    <property type="match status" value="1"/>
</dbReference>
<dbReference type="InterPro" id="IPR000504">
    <property type="entry name" value="RRM_dom"/>
</dbReference>
<sequence>MARRNNEYLDAKVYVGGLPADATTQEIEDTFHRFGRIRKVWVARRPPGFAFVEFEDSRDAEDAVKALDGQRICGVHAKVELSHGKKRDRGDRGGGRGGGFGGGGGRDRGGYGGGGSRYNDRGRGDYNGGGGRDRGRYGSSIENVDYPFLPSCYTFCMILQSSSISFFVHALRKISPLSFDIVTFIQKTIISSLNLVD</sequence>
<proteinExistence type="predicted"/>
<evidence type="ECO:0000256" key="2">
    <source>
        <dbReference type="SAM" id="MobiDB-lite"/>
    </source>
</evidence>
<dbReference type="GO" id="GO:0003723">
    <property type="term" value="F:RNA binding"/>
    <property type="evidence" value="ECO:0007669"/>
    <property type="project" value="UniProtKB-UniRule"/>
</dbReference>
<reference evidence="5" key="1">
    <citation type="submission" date="2022-11" db="UniProtKB">
        <authorList>
            <consortium name="WormBaseParasite"/>
        </authorList>
    </citation>
    <scope>IDENTIFICATION</scope>
</reference>
<accession>A0A914DNM4</accession>
<evidence type="ECO:0000313" key="4">
    <source>
        <dbReference type="Proteomes" id="UP000887540"/>
    </source>
</evidence>
<keyword evidence="4" id="KW-1185">Reference proteome</keyword>
<dbReference type="PROSITE" id="PS50102">
    <property type="entry name" value="RRM"/>
    <property type="match status" value="1"/>
</dbReference>
<feature type="region of interest" description="Disordered" evidence="2">
    <location>
        <begin position="83"/>
        <end position="133"/>
    </location>
</feature>
<evidence type="ECO:0000256" key="1">
    <source>
        <dbReference type="PROSITE-ProRule" id="PRU00176"/>
    </source>
</evidence>
<dbReference type="PANTHER" id="PTHR23147">
    <property type="entry name" value="SERINE/ARGININE RICH SPLICING FACTOR"/>
    <property type="match status" value="1"/>
</dbReference>
<keyword evidence="1" id="KW-0694">RNA-binding</keyword>
<dbReference type="InterPro" id="IPR050907">
    <property type="entry name" value="SRSF"/>
</dbReference>
<dbReference type="SUPFAM" id="SSF54928">
    <property type="entry name" value="RNA-binding domain, RBD"/>
    <property type="match status" value="1"/>
</dbReference>
<dbReference type="Proteomes" id="UP000887540">
    <property type="component" value="Unplaced"/>
</dbReference>
<name>A0A914DNM4_9BILA</name>